<reference evidence="1" key="1">
    <citation type="thesis" date="2020" institute="ProQuest LLC" country="789 East Eisenhower Parkway, Ann Arbor, MI, USA">
        <title>Comparative Genomics and Chromosome Evolution.</title>
        <authorList>
            <person name="Mudd A.B."/>
        </authorList>
    </citation>
    <scope>NUCLEOTIDE SEQUENCE</scope>
    <source>
        <strain evidence="1">237g6f4</strain>
        <tissue evidence="1">Blood</tissue>
    </source>
</reference>
<evidence type="ECO:0000313" key="1">
    <source>
        <dbReference type="EMBL" id="KAG8587591.1"/>
    </source>
</evidence>
<dbReference type="EMBL" id="WNYA01000002">
    <property type="protein sequence ID" value="KAG8587591.1"/>
    <property type="molecule type" value="Genomic_DNA"/>
</dbReference>
<sequence length="80" mass="9287">MTKKGDYHFNCFFLYRIIVKKWTFESAHKQTLGSTCESHSAVMACHSPYATCLHLLHFITVLKNTLLMSHINIMCLLPNR</sequence>
<evidence type="ECO:0000313" key="2">
    <source>
        <dbReference type="Proteomes" id="UP000824782"/>
    </source>
</evidence>
<keyword evidence="2" id="KW-1185">Reference proteome</keyword>
<dbReference type="Proteomes" id="UP000824782">
    <property type="component" value="Unassembled WGS sequence"/>
</dbReference>
<proteinExistence type="predicted"/>
<dbReference type="AlphaFoldDB" id="A0AAV7CRY8"/>
<name>A0AAV7CRY8_ENGPU</name>
<gene>
    <name evidence="1" type="ORF">GDO81_005717</name>
</gene>
<organism evidence="1 2">
    <name type="scientific">Engystomops pustulosus</name>
    <name type="common">Tungara frog</name>
    <name type="synonym">Physalaemus pustulosus</name>
    <dbReference type="NCBI Taxonomy" id="76066"/>
    <lineage>
        <taxon>Eukaryota</taxon>
        <taxon>Metazoa</taxon>
        <taxon>Chordata</taxon>
        <taxon>Craniata</taxon>
        <taxon>Vertebrata</taxon>
        <taxon>Euteleostomi</taxon>
        <taxon>Amphibia</taxon>
        <taxon>Batrachia</taxon>
        <taxon>Anura</taxon>
        <taxon>Neobatrachia</taxon>
        <taxon>Hyloidea</taxon>
        <taxon>Leptodactylidae</taxon>
        <taxon>Leiuperinae</taxon>
        <taxon>Engystomops</taxon>
    </lineage>
</organism>
<accession>A0AAV7CRY8</accession>
<comment type="caution">
    <text evidence="1">The sequence shown here is derived from an EMBL/GenBank/DDBJ whole genome shotgun (WGS) entry which is preliminary data.</text>
</comment>
<protein>
    <submittedName>
        <fullName evidence="1">Uncharacterized protein</fullName>
    </submittedName>
</protein>